<evidence type="ECO:0000313" key="1">
    <source>
        <dbReference type="EMBL" id="EPJ34796.1"/>
    </source>
</evidence>
<sequence>MTGAHHLPDTVARHRPWPLCRHCCGIALDMGSARTRAWTAGSGVVVDVPTVPFPGTGAAYPVQRGAIMDTLGCARMLQRPLGRR</sequence>
<keyword evidence="2" id="KW-1185">Reference proteome</keyword>
<organism evidence="1 2">
    <name type="scientific">Streptomyces afghaniensis 772</name>
    <dbReference type="NCBI Taxonomy" id="1283301"/>
    <lineage>
        <taxon>Bacteria</taxon>
        <taxon>Bacillati</taxon>
        <taxon>Actinomycetota</taxon>
        <taxon>Actinomycetes</taxon>
        <taxon>Kitasatosporales</taxon>
        <taxon>Streptomycetaceae</taxon>
        <taxon>Streptomyces</taxon>
    </lineage>
</organism>
<dbReference type="EMBL" id="AOPY01001680">
    <property type="protein sequence ID" value="EPJ34796.1"/>
    <property type="molecule type" value="Genomic_DNA"/>
</dbReference>
<evidence type="ECO:0000313" key="2">
    <source>
        <dbReference type="Proteomes" id="UP000015001"/>
    </source>
</evidence>
<dbReference type="Proteomes" id="UP000015001">
    <property type="component" value="Unassembled WGS sequence"/>
</dbReference>
<name>S4MEG0_9ACTN</name>
<proteinExistence type="predicted"/>
<accession>S4MEG0</accession>
<dbReference type="AlphaFoldDB" id="S4MEG0"/>
<gene>
    <name evidence="1" type="ORF">STAFG_8144</name>
</gene>
<reference evidence="1 2" key="1">
    <citation type="submission" date="2013-02" db="EMBL/GenBank/DDBJ databases">
        <title>Draft Genome Sequence of Streptomyces afghaniensis, Which Produces Compounds of the Julimycin B-Complex.</title>
        <authorList>
            <person name="Gruening B.A."/>
            <person name="Praeg A."/>
            <person name="Erxleben A."/>
            <person name="Guenther S."/>
            <person name="Fiedler H.-P."/>
            <person name="Goodfellow M."/>
            <person name="Mueller M."/>
        </authorList>
    </citation>
    <scope>NUCLEOTIDE SEQUENCE [LARGE SCALE GENOMIC DNA]</scope>
    <source>
        <strain evidence="1 2">772</strain>
    </source>
</reference>
<dbReference type="HOGENOM" id="CLU_2525973_0_0_11"/>
<dbReference type="PATRIC" id="fig|1283301.3.peg.8082"/>
<protein>
    <submittedName>
        <fullName evidence="1">Uncharacterized protein</fullName>
    </submittedName>
</protein>
<comment type="caution">
    <text evidence="1">The sequence shown here is derived from an EMBL/GenBank/DDBJ whole genome shotgun (WGS) entry which is preliminary data.</text>
</comment>